<evidence type="ECO:0000256" key="1">
    <source>
        <dbReference type="SAM" id="Phobius"/>
    </source>
</evidence>
<gene>
    <name evidence="3" type="ORF">PAXINDRAFT_169240</name>
</gene>
<evidence type="ECO:0000313" key="4">
    <source>
        <dbReference type="Proteomes" id="UP000053647"/>
    </source>
</evidence>
<proteinExistence type="predicted"/>
<keyword evidence="1" id="KW-0472">Membrane</keyword>
<keyword evidence="1" id="KW-0812">Transmembrane</keyword>
<dbReference type="Proteomes" id="UP000053647">
    <property type="component" value="Unassembled WGS sequence"/>
</dbReference>
<dbReference type="EMBL" id="KN819337">
    <property type="protein sequence ID" value="KIJ15401.1"/>
    <property type="molecule type" value="Genomic_DNA"/>
</dbReference>
<dbReference type="OrthoDB" id="2667115at2759"/>
<feature type="transmembrane region" description="Helical" evidence="1">
    <location>
        <begin position="166"/>
        <end position="188"/>
    </location>
</feature>
<sequence>MSSSTVQSFPLGPSYGAELLATFVSVALWGTTCMQTLVYFVQYPKDNIALKALVWWLWITDTVHQILLIDGVYTSQITDFCDYGRVSTVVPEFLWQLLLTSLVAIPSQVFFTYRIWRFTGGQWIYFALLAPVAAFELGGALTFLALGTITPTAAELVSFGPASVFTAVQAVAAAVDITIASGLVYLLYRSREQALRGSRTVIQKLVILTINTGVWTALFAIFTFVTILAYKNTLIYAALYFPLCPIYCNTVLANLNARELLKNRSVAAEVASNTRNVVPMFATPRNTTGTVTQSTDPTISVQLGVSKSTDRDDYNESIPKER</sequence>
<evidence type="ECO:0000259" key="2">
    <source>
        <dbReference type="Pfam" id="PF20152"/>
    </source>
</evidence>
<dbReference type="HOGENOM" id="CLU_046025_5_4_1"/>
<dbReference type="Pfam" id="PF20152">
    <property type="entry name" value="DUF6534"/>
    <property type="match status" value="1"/>
</dbReference>
<feature type="transmembrane region" description="Helical" evidence="1">
    <location>
        <begin position="53"/>
        <end position="73"/>
    </location>
</feature>
<feature type="transmembrane region" description="Helical" evidence="1">
    <location>
        <begin position="93"/>
        <end position="111"/>
    </location>
</feature>
<feature type="domain" description="DUF6534" evidence="2">
    <location>
        <begin position="172"/>
        <end position="259"/>
    </location>
</feature>
<dbReference type="InterPro" id="IPR045339">
    <property type="entry name" value="DUF6534"/>
</dbReference>
<dbReference type="AlphaFoldDB" id="A0A0C9U8J9"/>
<feature type="transmembrane region" description="Helical" evidence="1">
    <location>
        <begin position="20"/>
        <end position="41"/>
    </location>
</feature>
<feature type="transmembrane region" description="Helical" evidence="1">
    <location>
        <begin position="234"/>
        <end position="255"/>
    </location>
</feature>
<feature type="transmembrane region" description="Helical" evidence="1">
    <location>
        <begin position="123"/>
        <end position="146"/>
    </location>
</feature>
<evidence type="ECO:0000313" key="3">
    <source>
        <dbReference type="EMBL" id="KIJ15401.1"/>
    </source>
</evidence>
<keyword evidence="1" id="KW-1133">Transmembrane helix</keyword>
<keyword evidence="4" id="KW-1185">Reference proteome</keyword>
<feature type="transmembrane region" description="Helical" evidence="1">
    <location>
        <begin position="208"/>
        <end position="228"/>
    </location>
</feature>
<name>A0A0C9U8J9_PAXIN</name>
<dbReference type="PANTHER" id="PTHR40465:SF1">
    <property type="entry name" value="DUF6534 DOMAIN-CONTAINING PROTEIN"/>
    <property type="match status" value="1"/>
</dbReference>
<protein>
    <recommendedName>
        <fullName evidence="2">DUF6534 domain-containing protein</fullName>
    </recommendedName>
</protein>
<reference evidence="4" key="2">
    <citation type="submission" date="2015-01" db="EMBL/GenBank/DDBJ databases">
        <title>Evolutionary Origins and Diversification of the Mycorrhizal Mutualists.</title>
        <authorList>
            <consortium name="DOE Joint Genome Institute"/>
            <consortium name="Mycorrhizal Genomics Consortium"/>
            <person name="Kohler A."/>
            <person name="Kuo A."/>
            <person name="Nagy L.G."/>
            <person name="Floudas D."/>
            <person name="Copeland A."/>
            <person name="Barry K.W."/>
            <person name="Cichocki N."/>
            <person name="Veneault-Fourrey C."/>
            <person name="LaButti K."/>
            <person name="Lindquist E.A."/>
            <person name="Lipzen A."/>
            <person name="Lundell T."/>
            <person name="Morin E."/>
            <person name="Murat C."/>
            <person name="Riley R."/>
            <person name="Ohm R."/>
            <person name="Sun H."/>
            <person name="Tunlid A."/>
            <person name="Henrissat B."/>
            <person name="Grigoriev I.V."/>
            <person name="Hibbett D.S."/>
            <person name="Martin F."/>
        </authorList>
    </citation>
    <scope>NUCLEOTIDE SEQUENCE [LARGE SCALE GENOMIC DNA]</scope>
    <source>
        <strain evidence="4">ATCC 200175</strain>
    </source>
</reference>
<dbReference type="PANTHER" id="PTHR40465">
    <property type="entry name" value="CHROMOSOME 1, WHOLE GENOME SHOTGUN SEQUENCE"/>
    <property type="match status" value="1"/>
</dbReference>
<reference evidence="3 4" key="1">
    <citation type="submission" date="2014-06" db="EMBL/GenBank/DDBJ databases">
        <authorList>
            <consortium name="DOE Joint Genome Institute"/>
            <person name="Kuo A."/>
            <person name="Kohler A."/>
            <person name="Nagy L.G."/>
            <person name="Floudas D."/>
            <person name="Copeland A."/>
            <person name="Barry K.W."/>
            <person name="Cichocki N."/>
            <person name="Veneault-Fourrey C."/>
            <person name="LaButti K."/>
            <person name="Lindquist E.A."/>
            <person name="Lipzen A."/>
            <person name="Lundell T."/>
            <person name="Morin E."/>
            <person name="Murat C."/>
            <person name="Sun H."/>
            <person name="Tunlid A."/>
            <person name="Henrissat B."/>
            <person name="Grigoriev I.V."/>
            <person name="Hibbett D.S."/>
            <person name="Martin F."/>
            <person name="Nordberg H.P."/>
            <person name="Cantor M.N."/>
            <person name="Hua S.X."/>
        </authorList>
    </citation>
    <scope>NUCLEOTIDE SEQUENCE [LARGE SCALE GENOMIC DNA]</scope>
    <source>
        <strain evidence="3 4">ATCC 200175</strain>
    </source>
</reference>
<organism evidence="3 4">
    <name type="scientific">Paxillus involutus ATCC 200175</name>
    <dbReference type="NCBI Taxonomy" id="664439"/>
    <lineage>
        <taxon>Eukaryota</taxon>
        <taxon>Fungi</taxon>
        <taxon>Dikarya</taxon>
        <taxon>Basidiomycota</taxon>
        <taxon>Agaricomycotina</taxon>
        <taxon>Agaricomycetes</taxon>
        <taxon>Agaricomycetidae</taxon>
        <taxon>Boletales</taxon>
        <taxon>Paxilineae</taxon>
        <taxon>Paxillaceae</taxon>
        <taxon>Paxillus</taxon>
    </lineage>
</organism>
<accession>A0A0C9U8J9</accession>